<dbReference type="PANTHER" id="PTHR30432:SF1">
    <property type="entry name" value="DNA-BINDING TRANSCRIPTIONAL DUAL REGULATOR MODE"/>
    <property type="match status" value="1"/>
</dbReference>
<dbReference type="SUPFAM" id="SSF46785">
    <property type="entry name" value="Winged helix' DNA-binding domain"/>
    <property type="match status" value="1"/>
</dbReference>
<keyword evidence="2 5" id="KW-0813">Transport</keyword>
<evidence type="ECO:0000256" key="2">
    <source>
        <dbReference type="ARBA" id="ARBA00022448"/>
    </source>
</evidence>
<dbReference type="PANTHER" id="PTHR30432">
    <property type="entry name" value="TRANSCRIPTIONAL REGULATOR MODE"/>
    <property type="match status" value="1"/>
</dbReference>
<dbReference type="InterPro" id="IPR005116">
    <property type="entry name" value="Transp-assoc_OB_typ1"/>
</dbReference>
<dbReference type="Proteomes" id="UP000635983">
    <property type="component" value="Unassembled WGS sequence"/>
</dbReference>
<dbReference type="InterPro" id="IPR051815">
    <property type="entry name" value="Molybdate_resp_trans_reg"/>
</dbReference>
<gene>
    <name evidence="8" type="primary">modE</name>
    <name evidence="8" type="ORF">GCM10009304_32610</name>
</gene>
<dbReference type="Gene3D" id="2.40.50.100">
    <property type="match status" value="2"/>
</dbReference>
<dbReference type="InterPro" id="IPR003725">
    <property type="entry name" value="ModE-bd_N"/>
</dbReference>
<dbReference type="InterPro" id="IPR016462">
    <property type="entry name" value="ModE"/>
</dbReference>
<dbReference type="Pfam" id="PF00126">
    <property type="entry name" value="HTH_1"/>
    <property type="match status" value="1"/>
</dbReference>
<keyword evidence="3 5" id="KW-0500">Molybdenum</keyword>
<feature type="region of interest" description="Required for dimer formation and molybdate binding" evidence="6">
    <location>
        <begin position="131"/>
        <end position="139"/>
    </location>
</feature>
<accession>A0A917Q0U1</accession>
<feature type="domain" description="Mop" evidence="7">
    <location>
        <begin position="130"/>
        <end position="196"/>
    </location>
</feature>
<dbReference type="GO" id="GO:0030151">
    <property type="term" value="F:molybdenum ion binding"/>
    <property type="evidence" value="ECO:0007669"/>
    <property type="project" value="UniProtKB-UniRule"/>
</dbReference>
<keyword evidence="9" id="KW-1185">Reference proteome</keyword>
<evidence type="ECO:0000256" key="3">
    <source>
        <dbReference type="ARBA" id="ARBA00022505"/>
    </source>
</evidence>
<keyword evidence="4" id="KW-0677">Repeat</keyword>
<dbReference type="GO" id="GO:0015689">
    <property type="term" value="P:molybdate ion transport"/>
    <property type="evidence" value="ECO:0007669"/>
    <property type="project" value="UniProtKB-UniRule"/>
</dbReference>
<dbReference type="InterPro" id="IPR036390">
    <property type="entry name" value="WH_DNA-bd_sf"/>
</dbReference>
<comment type="similarity">
    <text evidence="1 5">Belongs to the ModE family.</text>
</comment>
<evidence type="ECO:0000256" key="5">
    <source>
        <dbReference type="PIRNR" id="PIRNR005763"/>
    </source>
</evidence>
<feature type="domain" description="Mop" evidence="7">
    <location>
        <begin position="201"/>
        <end position="267"/>
    </location>
</feature>
<comment type="caution">
    <text evidence="8">The sequence shown here is derived from an EMBL/GenBank/DDBJ whole genome shotgun (WGS) entry which is preliminary data.</text>
</comment>
<dbReference type="AlphaFoldDB" id="A0A917Q0U1"/>
<evidence type="ECO:0000256" key="1">
    <source>
        <dbReference type="ARBA" id="ARBA00008110"/>
    </source>
</evidence>
<dbReference type="Pfam" id="PF03459">
    <property type="entry name" value="TOBE"/>
    <property type="match status" value="2"/>
</dbReference>
<dbReference type="PIRSF" id="PIRSF005763">
    <property type="entry name" value="Txn_reg_ModE"/>
    <property type="match status" value="1"/>
</dbReference>
<dbReference type="Gene3D" id="1.10.10.10">
    <property type="entry name" value="Winged helix-like DNA-binding domain superfamily/Winged helix DNA-binding domain"/>
    <property type="match status" value="1"/>
</dbReference>
<evidence type="ECO:0000259" key="7">
    <source>
        <dbReference type="PROSITE" id="PS51866"/>
    </source>
</evidence>
<dbReference type="InterPro" id="IPR008995">
    <property type="entry name" value="Mo/tungstate-bd_C_term_dom"/>
</dbReference>
<dbReference type="RefSeq" id="WP_188984539.1">
    <property type="nucleotide sequence ID" value="NZ_BMPO01000008.1"/>
</dbReference>
<name>A0A917Q0U1_9PSED</name>
<evidence type="ECO:0000256" key="4">
    <source>
        <dbReference type="ARBA" id="ARBA00022737"/>
    </source>
</evidence>
<dbReference type="InterPro" id="IPR036388">
    <property type="entry name" value="WH-like_DNA-bd_sf"/>
</dbReference>
<dbReference type="NCBIfam" id="TIGR00638">
    <property type="entry name" value="Mop"/>
    <property type="match status" value="2"/>
</dbReference>
<organism evidence="8 9">
    <name type="scientific">Pseudomonas matsuisoli</name>
    <dbReference type="NCBI Taxonomy" id="1515666"/>
    <lineage>
        <taxon>Bacteria</taxon>
        <taxon>Pseudomonadati</taxon>
        <taxon>Pseudomonadota</taxon>
        <taxon>Gammaproteobacteria</taxon>
        <taxon>Pseudomonadales</taxon>
        <taxon>Pseudomonadaceae</taxon>
        <taxon>Pseudomonas</taxon>
    </lineage>
</organism>
<reference evidence="8" key="2">
    <citation type="submission" date="2020-09" db="EMBL/GenBank/DDBJ databases">
        <authorList>
            <person name="Sun Q."/>
            <person name="Ohkuma M."/>
        </authorList>
    </citation>
    <scope>NUCLEOTIDE SEQUENCE</scope>
    <source>
        <strain evidence="8">JCM 30078</strain>
    </source>
</reference>
<dbReference type="PROSITE" id="PS51866">
    <property type="entry name" value="MOP"/>
    <property type="match status" value="2"/>
</dbReference>
<evidence type="ECO:0000313" key="9">
    <source>
        <dbReference type="Proteomes" id="UP000635983"/>
    </source>
</evidence>
<dbReference type="InterPro" id="IPR004606">
    <property type="entry name" value="Mop_domain"/>
</dbReference>
<reference evidence="8" key="1">
    <citation type="journal article" date="2014" name="Int. J. Syst. Evol. Microbiol.">
        <title>Complete genome sequence of Corynebacterium casei LMG S-19264T (=DSM 44701T), isolated from a smear-ripened cheese.</title>
        <authorList>
            <consortium name="US DOE Joint Genome Institute (JGI-PGF)"/>
            <person name="Walter F."/>
            <person name="Albersmeier A."/>
            <person name="Kalinowski J."/>
            <person name="Ruckert C."/>
        </authorList>
    </citation>
    <scope>NUCLEOTIDE SEQUENCE</scope>
    <source>
        <strain evidence="8">JCM 30078</strain>
    </source>
</reference>
<proteinExistence type="inferred from homology"/>
<protein>
    <submittedName>
        <fullName evidence="8">ModE family transcriptional regulator</fullName>
    </submittedName>
</protein>
<dbReference type="GO" id="GO:0003700">
    <property type="term" value="F:DNA-binding transcription factor activity"/>
    <property type="evidence" value="ECO:0007669"/>
    <property type="project" value="InterPro"/>
</dbReference>
<dbReference type="EMBL" id="BMPO01000008">
    <property type="protein sequence ID" value="GGK04096.1"/>
    <property type="molecule type" value="Genomic_DNA"/>
</dbReference>
<dbReference type="NCBIfam" id="TIGR00637">
    <property type="entry name" value="ModE_repress"/>
    <property type="match status" value="1"/>
</dbReference>
<dbReference type="InterPro" id="IPR000847">
    <property type="entry name" value="LysR_HTH_N"/>
</dbReference>
<evidence type="ECO:0000313" key="8">
    <source>
        <dbReference type="EMBL" id="GGK04096.1"/>
    </source>
</evidence>
<dbReference type="SUPFAM" id="SSF50331">
    <property type="entry name" value="MOP-like"/>
    <property type="match status" value="2"/>
</dbReference>
<evidence type="ECO:0000256" key="6">
    <source>
        <dbReference type="PIRSR" id="PIRSR005763-1"/>
    </source>
</evidence>
<sequence>MPSHLSARLSLLNALGTELTEARIRLLEAIERDGSISQAAKAVPLSYKAAWDAVDQINNLSERPLVARATGGAGGGGTRLTPYGKQVVALYRALEADYQSTVARITAALDQGEASDIEGFRRLVQRLQWRSSARNQFHGRIERIAGDGVESEVQVRLDDATVLAAVITGESVENLELAEGVEVLALIKASSVMIAREDGLRISARNQLWGEVSRVHEGPVNDEITVALPSGRSIAAVITRASSEALELSPGVRACAFFKASSVLLARPS</sequence>